<gene>
    <name evidence="1" type="ORF">QL104_12590</name>
</gene>
<reference evidence="1 2" key="1">
    <citation type="journal article" date="2023" name="Access Microbiol">
        <title>The genome of a steinernematid-associated Pseudomonas piscis bacterium encodes the biosynthesis of insect toxins.</title>
        <authorList>
            <person name="Awori R.M."/>
            <person name="Hendre P."/>
            <person name="Amugune N.O."/>
        </authorList>
    </citation>
    <scope>NUCLEOTIDE SEQUENCE [LARGE SCALE GENOMIC DNA]</scope>
    <source>
        <strain evidence="1 2">75</strain>
    </source>
</reference>
<organism evidence="1 2">
    <name type="scientific">Pseudomonas piscis</name>
    <dbReference type="NCBI Taxonomy" id="2614538"/>
    <lineage>
        <taxon>Bacteria</taxon>
        <taxon>Pseudomonadati</taxon>
        <taxon>Pseudomonadota</taxon>
        <taxon>Gammaproteobacteria</taxon>
        <taxon>Pseudomonadales</taxon>
        <taxon>Pseudomonadaceae</taxon>
        <taxon>Pseudomonas</taxon>
    </lineage>
</organism>
<accession>A0ABY9NPI3</accession>
<dbReference type="RefSeq" id="WP_282878252.1">
    <property type="nucleotide sequence ID" value="NZ_CP133164.1"/>
</dbReference>
<evidence type="ECO:0000313" key="2">
    <source>
        <dbReference type="Proteomes" id="UP001237292"/>
    </source>
</evidence>
<protein>
    <recommendedName>
        <fullName evidence="3">YscB family type III secretion system chaperone</fullName>
    </recommendedName>
</protein>
<evidence type="ECO:0008006" key="3">
    <source>
        <dbReference type="Google" id="ProtNLM"/>
    </source>
</evidence>
<name>A0ABY9NPI3_9PSED</name>
<evidence type="ECO:0000313" key="1">
    <source>
        <dbReference type="EMBL" id="WMN20185.1"/>
    </source>
</evidence>
<keyword evidence="2" id="KW-1185">Reference proteome</keyword>
<dbReference type="Proteomes" id="UP001237292">
    <property type="component" value="Chromosome"/>
</dbReference>
<dbReference type="EMBL" id="CP133164">
    <property type="protein sequence ID" value="WMN20185.1"/>
    <property type="molecule type" value="Genomic_DNA"/>
</dbReference>
<proteinExistence type="predicted"/>
<sequence length="136" mass="14607">MSAVVAQDDGLQLSIVAKEGSVCPLLDVGLRGSGFQAHVRIVHEPLEGCVGLAEFFLQAAQALPGEPLQWRSACLDLALQVTAGADWQPLRMLKVSLWSTADDASDWHVNASLLLSPEQLRRFAGEVLAEMSAPML</sequence>